<dbReference type="HAMAP" id="MF_00268">
    <property type="entry name" value="RecA"/>
    <property type="match status" value="1"/>
</dbReference>
<dbReference type="InterPro" id="IPR049261">
    <property type="entry name" value="RecA-like_C"/>
</dbReference>
<dbReference type="PRINTS" id="PR00142">
    <property type="entry name" value="RECA"/>
</dbReference>
<dbReference type="AlphaFoldDB" id="A0A1F5UNG6"/>
<dbReference type="InterPro" id="IPR049428">
    <property type="entry name" value="RecA-like_N"/>
</dbReference>
<dbReference type="GO" id="GO:0140664">
    <property type="term" value="F:ATP-dependent DNA damage sensor activity"/>
    <property type="evidence" value="ECO:0007669"/>
    <property type="project" value="InterPro"/>
</dbReference>
<dbReference type="NCBIfam" id="TIGR02012">
    <property type="entry name" value="tigrfam_recA"/>
    <property type="match status" value="1"/>
</dbReference>
<dbReference type="GO" id="GO:0005829">
    <property type="term" value="C:cytosol"/>
    <property type="evidence" value="ECO:0007669"/>
    <property type="project" value="TreeGrafter"/>
</dbReference>
<keyword evidence="5 7" id="KW-0238">DNA-binding</keyword>
<evidence type="ECO:0000256" key="10">
    <source>
        <dbReference type="SAM" id="MobiDB-lite"/>
    </source>
</evidence>
<dbReference type="InterPro" id="IPR020587">
    <property type="entry name" value="RecA_monomer-monomer_interface"/>
</dbReference>
<comment type="function">
    <text evidence="7">Can catalyze the hydrolysis of ATP in the presence of single-stranded DNA, the ATP-dependent uptake of single-stranded DNA by duplex DNA, and the ATP-dependent hybridization of homologous single-stranded DNAs. It interacts with LexA causing its activation and leading to its autocatalytic cleavage.</text>
</comment>
<dbReference type="InterPro" id="IPR023400">
    <property type="entry name" value="RecA_C_sf"/>
</dbReference>
<feature type="region of interest" description="Disordered" evidence="10">
    <location>
        <begin position="328"/>
        <end position="360"/>
    </location>
</feature>
<evidence type="ECO:0000256" key="2">
    <source>
        <dbReference type="ARBA" id="ARBA00015553"/>
    </source>
</evidence>
<dbReference type="CDD" id="cd00983">
    <property type="entry name" value="RecA"/>
    <property type="match status" value="1"/>
</dbReference>
<dbReference type="Pfam" id="PF21096">
    <property type="entry name" value="RecA_C"/>
    <property type="match status" value="1"/>
</dbReference>
<dbReference type="GO" id="GO:0003684">
    <property type="term" value="F:damaged DNA binding"/>
    <property type="evidence" value="ECO:0007669"/>
    <property type="project" value="UniProtKB-UniRule"/>
</dbReference>
<dbReference type="InterPro" id="IPR020588">
    <property type="entry name" value="RecA_ATP-bd"/>
</dbReference>
<keyword evidence="7 8" id="KW-0742">SOS response</keyword>
<name>A0A1F5UNG6_FRAXR</name>
<feature type="compositionally biased region" description="Basic and acidic residues" evidence="10">
    <location>
        <begin position="328"/>
        <end position="337"/>
    </location>
</feature>
<keyword evidence="7" id="KW-0963">Cytoplasm</keyword>
<keyword evidence="7 9" id="KW-0227">DNA damage</keyword>
<keyword evidence="7 8" id="KW-0234">DNA repair</keyword>
<dbReference type="GO" id="GO:0009432">
    <property type="term" value="P:SOS response"/>
    <property type="evidence" value="ECO:0007669"/>
    <property type="project" value="UniProtKB-UniRule"/>
</dbReference>
<dbReference type="PANTHER" id="PTHR45900:SF1">
    <property type="entry name" value="MITOCHONDRIAL DNA REPAIR PROTEIN RECA HOMOLOG-RELATED"/>
    <property type="match status" value="1"/>
</dbReference>
<dbReference type="SUPFAM" id="SSF52540">
    <property type="entry name" value="P-loop containing nucleoside triphosphate hydrolases"/>
    <property type="match status" value="1"/>
</dbReference>
<sequence length="360" mass="38506">MGKKEVLNSVLEQIKKRYGEGSIMWLGESGHLDVDTIPSGSLALDIALGIGGVPRGRIIEIFGPESSGKTTLALHLIAEAQKRGGAAAFIDAEHALDPTYARAIGVNLDHLLLSQPNSGEQALEITEHLVRSGAVDIIVIDSVAALVPEAEIAGAMGDAQVGLQARLMSQAMRKLSGAIHLSKTTVTFINQIRSLISSGPWGPSTTTTGGLALKFYTSVRMEIKRIGSIEEGEEKIGNETLVRVVKNKLAPPFKEARFDILYGKGIARERELVKVGEEMGIVKKSGAWFSYGSTQLGQGMTNSAVALEQNTSLAGQIEREIRIKSGLLREAEPEKASAADPNSQSDEKTAKRQGKKSAER</sequence>
<dbReference type="STRING" id="1817864.A2Z21_08080"/>
<evidence type="ECO:0000256" key="5">
    <source>
        <dbReference type="ARBA" id="ARBA00023125"/>
    </source>
</evidence>
<dbReference type="GO" id="GO:0005524">
    <property type="term" value="F:ATP binding"/>
    <property type="evidence" value="ECO:0007669"/>
    <property type="project" value="UniProtKB-UniRule"/>
</dbReference>
<comment type="caution">
    <text evidence="13">The sequence shown here is derived from an EMBL/GenBank/DDBJ whole genome shotgun (WGS) entry which is preliminary data.</text>
</comment>
<keyword evidence="6 7" id="KW-0233">DNA recombination</keyword>
<dbReference type="PANTHER" id="PTHR45900">
    <property type="entry name" value="RECA"/>
    <property type="match status" value="1"/>
</dbReference>
<reference evidence="13 14" key="1">
    <citation type="journal article" date="2016" name="Nat. Commun.">
        <title>Thousands of microbial genomes shed light on interconnected biogeochemical processes in an aquifer system.</title>
        <authorList>
            <person name="Anantharaman K."/>
            <person name="Brown C.T."/>
            <person name="Hug L.A."/>
            <person name="Sharon I."/>
            <person name="Castelle C.J."/>
            <person name="Probst A.J."/>
            <person name="Thomas B.C."/>
            <person name="Singh A."/>
            <person name="Wilkins M.J."/>
            <person name="Karaoz U."/>
            <person name="Brodie E.L."/>
            <person name="Williams K.H."/>
            <person name="Hubbard S.S."/>
            <person name="Banfield J.F."/>
        </authorList>
    </citation>
    <scope>NUCLEOTIDE SEQUENCE [LARGE SCALE GENOMIC DNA]</scope>
    <source>
        <strain evidence="14">RBG_16_55_9</strain>
    </source>
</reference>
<evidence type="ECO:0000259" key="11">
    <source>
        <dbReference type="PROSITE" id="PS50162"/>
    </source>
</evidence>
<evidence type="ECO:0000256" key="4">
    <source>
        <dbReference type="ARBA" id="ARBA00022840"/>
    </source>
</evidence>
<dbReference type="SMART" id="SM00382">
    <property type="entry name" value="AAA"/>
    <property type="match status" value="1"/>
</dbReference>
<organism evidence="13 14">
    <name type="scientific">Fraserbacteria sp. (strain RBG_16_55_9)</name>
    <dbReference type="NCBI Taxonomy" id="1817864"/>
    <lineage>
        <taxon>Bacteria</taxon>
        <taxon>Candidatus Fraseribacteriota</taxon>
    </lineage>
</organism>
<evidence type="ECO:0000256" key="8">
    <source>
        <dbReference type="RuleBase" id="RU000526"/>
    </source>
</evidence>
<evidence type="ECO:0000313" key="14">
    <source>
        <dbReference type="Proteomes" id="UP000179157"/>
    </source>
</evidence>
<dbReference type="Pfam" id="PF00154">
    <property type="entry name" value="RecA_N"/>
    <property type="match status" value="1"/>
</dbReference>
<feature type="compositionally biased region" description="Basic and acidic residues" evidence="10">
    <location>
        <begin position="345"/>
        <end position="360"/>
    </location>
</feature>
<evidence type="ECO:0000256" key="6">
    <source>
        <dbReference type="ARBA" id="ARBA00023172"/>
    </source>
</evidence>
<dbReference type="GO" id="GO:0003697">
    <property type="term" value="F:single-stranded DNA binding"/>
    <property type="evidence" value="ECO:0007669"/>
    <property type="project" value="UniProtKB-UniRule"/>
</dbReference>
<dbReference type="GO" id="GO:0006310">
    <property type="term" value="P:DNA recombination"/>
    <property type="evidence" value="ECO:0007669"/>
    <property type="project" value="UniProtKB-UniRule"/>
</dbReference>
<dbReference type="Gene3D" id="3.40.50.300">
    <property type="entry name" value="P-loop containing nucleotide triphosphate hydrolases"/>
    <property type="match status" value="1"/>
</dbReference>
<evidence type="ECO:0000256" key="3">
    <source>
        <dbReference type="ARBA" id="ARBA00022741"/>
    </source>
</evidence>
<feature type="binding site" evidence="7">
    <location>
        <begin position="63"/>
        <end position="70"/>
    </location>
    <ligand>
        <name>ATP</name>
        <dbReference type="ChEBI" id="CHEBI:30616"/>
    </ligand>
</feature>
<dbReference type="Proteomes" id="UP000179157">
    <property type="component" value="Unassembled WGS sequence"/>
</dbReference>
<dbReference type="PROSITE" id="PS00321">
    <property type="entry name" value="RECA_1"/>
    <property type="match status" value="1"/>
</dbReference>
<dbReference type="InterPro" id="IPR027417">
    <property type="entry name" value="P-loop_NTPase"/>
</dbReference>
<evidence type="ECO:0000313" key="13">
    <source>
        <dbReference type="EMBL" id="OGF52728.1"/>
    </source>
</evidence>
<proteinExistence type="inferred from homology"/>
<dbReference type="PROSITE" id="PS50162">
    <property type="entry name" value="RECA_2"/>
    <property type="match status" value="1"/>
</dbReference>
<evidence type="ECO:0000259" key="12">
    <source>
        <dbReference type="PROSITE" id="PS50163"/>
    </source>
</evidence>
<keyword evidence="3 7" id="KW-0547">Nucleotide-binding</keyword>
<dbReference type="InterPro" id="IPR003593">
    <property type="entry name" value="AAA+_ATPase"/>
</dbReference>
<evidence type="ECO:0000256" key="7">
    <source>
        <dbReference type="HAMAP-Rule" id="MF_00268"/>
    </source>
</evidence>
<dbReference type="EMBL" id="MFGX01000130">
    <property type="protein sequence ID" value="OGF52728.1"/>
    <property type="molecule type" value="Genomic_DNA"/>
</dbReference>
<accession>A0A1F5UNG6</accession>
<keyword evidence="4 7" id="KW-0067">ATP-binding</keyword>
<dbReference type="FunFam" id="3.40.50.300:FF:000087">
    <property type="entry name" value="Recombinase RecA"/>
    <property type="match status" value="1"/>
</dbReference>
<dbReference type="SUPFAM" id="SSF54752">
    <property type="entry name" value="RecA protein, C-terminal domain"/>
    <property type="match status" value="1"/>
</dbReference>
<evidence type="ECO:0000256" key="9">
    <source>
        <dbReference type="RuleBase" id="RU004527"/>
    </source>
</evidence>
<comment type="similarity">
    <text evidence="1 7 9">Belongs to the RecA family.</text>
</comment>
<dbReference type="InterPro" id="IPR013765">
    <property type="entry name" value="DNA_recomb/repair_RecA"/>
</dbReference>
<feature type="domain" description="RecA family profile 2" evidence="12">
    <location>
        <begin position="198"/>
        <end position="271"/>
    </location>
</feature>
<feature type="domain" description="RecA family profile 1" evidence="11">
    <location>
        <begin position="33"/>
        <end position="192"/>
    </location>
</feature>
<dbReference type="InterPro" id="IPR020584">
    <property type="entry name" value="DNA_recomb/repair_RecA_CS"/>
</dbReference>
<comment type="subcellular location">
    <subcellularLocation>
        <location evidence="7">Cytoplasm</location>
    </subcellularLocation>
</comment>
<gene>
    <name evidence="7" type="primary">recA</name>
    <name evidence="13" type="ORF">A2Z21_08080</name>
</gene>
<dbReference type="GO" id="GO:0006281">
    <property type="term" value="P:DNA repair"/>
    <property type="evidence" value="ECO:0007669"/>
    <property type="project" value="UniProtKB-UniRule"/>
</dbReference>
<evidence type="ECO:0000256" key="1">
    <source>
        <dbReference type="ARBA" id="ARBA00009391"/>
    </source>
</evidence>
<dbReference type="PROSITE" id="PS50163">
    <property type="entry name" value="RECA_3"/>
    <property type="match status" value="1"/>
</dbReference>
<protein>
    <recommendedName>
        <fullName evidence="2 7">Protein RecA</fullName>
    </recommendedName>
    <alternativeName>
        <fullName evidence="7 8">Recombinase A</fullName>
    </alternativeName>
</protein>